<keyword evidence="3 4" id="KW-0012">Acyltransferase</keyword>
<dbReference type="Pfam" id="PF13527">
    <property type="entry name" value="Acetyltransf_9"/>
    <property type="match status" value="1"/>
</dbReference>
<comment type="subunit">
    <text evidence="4">Homohexamer; trimer of dimers.</text>
</comment>
<evidence type="ECO:0000256" key="5">
    <source>
        <dbReference type="SAM" id="MobiDB-lite"/>
    </source>
</evidence>
<evidence type="ECO:0000256" key="2">
    <source>
        <dbReference type="ARBA" id="ARBA00022679"/>
    </source>
</evidence>
<gene>
    <name evidence="7" type="ORF">GCM10009717_30000</name>
</gene>
<dbReference type="InterPro" id="IPR022902">
    <property type="entry name" value="NAcTrfase_Eis"/>
</dbReference>
<dbReference type="HAMAP" id="MF_01812">
    <property type="entry name" value="Eis"/>
    <property type="match status" value="1"/>
</dbReference>
<dbReference type="PANTHER" id="PTHR37817">
    <property type="entry name" value="N-ACETYLTRANSFERASE EIS"/>
    <property type="match status" value="1"/>
</dbReference>
<keyword evidence="8" id="KW-1185">Reference proteome</keyword>
<feature type="binding site" evidence="4">
    <location>
        <begin position="145"/>
        <end position="146"/>
    </location>
    <ligand>
        <name>acetyl-CoA</name>
        <dbReference type="ChEBI" id="CHEBI:57288"/>
    </ligand>
</feature>
<feature type="active site" description="Proton acceptor; via carboxylate" evidence="4">
    <location>
        <position position="467"/>
    </location>
</feature>
<protein>
    <submittedName>
        <fullName evidence="7">GNAT family N-acetyltransferase</fullName>
    </submittedName>
</protein>
<dbReference type="EMBL" id="BAAAMK010000008">
    <property type="protein sequence ID" value="GAA1961253.1"/>
    <property type="molecule type" value="Genomic_DNA"/>
</dbReference>
<evidence type="ECO:0000313" key="8">
    <source>
        <dbReference type="Proteomes" id="UP001499954"/>
    </source>
</evidence>
<dbReference type="Gene3D" id="3.30.1050.10">
    <property type="entry name" value="SCP2 sterol-binding domain"/>
    <property type="match status" value="1"/>
</dbReference>
<feature type="binding site" evidence="4">
    <location>
        <begin position="109"/>
        <end position="111"/>
    </location>
    <ligand>
        <name>acetyl-CoA</name>
        <dbReference type="ChEBI" id="CHEBI:57288"/>
    </ligand>
</feature>
<feature type="compositionally biased region" description="Basic and acidic residues" evidence="5">
    <location>
        <begin position="367"/>
        <end position="391"/>
    </location>
</feature>
<dbReference type="PANTHER" id="PTHR37817:SF1">
    <property type="entry name" value="N-ACETYLTRANSFERASE EIS"/>
    <property type="match status" value="1"/>
</dbReference>
<dbReference type="InterPro" id="IPR036527">
    <property type="entry name" value="SCP2_sterol-bd_dom_sf"/>
</dbReference>
<name>A0ABN2R027_9MICO</name>
<accession>A0ABN2R027</accession>
<dbReference type="Proteomes" id="UP001499954">
    <property type="component" value="Unassembled WGS sequence"/>
</dbReference>
<dbReference type="SUPFAM" id="SSF55729">
    <property type="entry name" value="Acyl-CoA N-acyltransferases (Nat)"/>
    <property type="match status" value="1"/>
</dbReference>
<dbReference type="Gene3D" id="3.40.630.30">
    <property type="match status" value="2"/>
</dbReference>
<dbReference type="PROSITE" id="PS51186">
    <property type="entry name" value="GNAT"/>
    <property type="match status" value="1"/>
</dbReference>
<dbReference type="CDD" id="cd04301">
    <property type="entry name" value="NAT_SF"/>
    <property type="match status" value="1"/>
</dbReference>
<reference evidence="7 8" key="1">
    <citation type="journal article" date="2019" name="Int. J. Syst. Evol. Microbiol.">
        <title>The Global Catalogue of Microorganisms (GCM) 10K type strain sequencing project: providing services to taxonomists for standard genome sequencing and annotation.</title>
        <authorList>
            <consortium name="The Broad Institute Genomics Platform"/>
            <consortium name="The Broad Institute Genome Sequencing Center for Infectious Disease"/>
            <person name="Wu L."/>
            <person name="Ma J."/>
        </authorList>
    </citation>
    <scope>NUCLEOTIDE SEQUENCE [LARGE SCALE GENOMIC DNA]</scope>
    <source>
        <strain evidence="7 8">JCM 13584</strain>
    </source>
</reference>
<dbReference type="InterPro" id="IPR000182">
    <property type="entry name" value="GNAT_dom"/>
</dbReference>
<dbReference type="SUPFAM" id="SSF55718">
    <property type="entry name" value="SCP-like"/>
    <property type="match status" value="1"/>
</dbReference>
<dbReference type="InterPro" id="IPR025559">
    <property type="entry name" value="Eis_dom"/>
</dbReference>
<evidence type="ECO:0000313" key="7">
    <source>
        <dbReference type="EMBL" id="GAA1961253.1"/>
    </source>
</evidence>
<dbReference type="RefSeq" id="WP_170298477.1">
    <property type="nucleotide sequence ID" value="NZ_BAAAMK010000008.1"/>
</dbReference>
<feature type="binding site" evidence="4">
    <location>
        <begin position="117"/>
        <end position="122"/>
    </location>
    <ligand>
        <name>acetyl-CoA</name>
        <dbReference type="ChEBI" id="CHEBI:57288"/>
    </ligand>
</feature>
<dbReference type="Pfam" id="PF17668">
    <property type="entry name" value="Acetyltransf_17"/>
    <property type="match status" value="1"/>
</dbReference>
<dbReference type="InterPro" id="IPR041380">
    <property type="entry name" value="Acetyltransf_17"/>
</dbReference>
<evidence type="ECO:0000256" key="3">
    <source>
        <dbReference type="ARBA" id="ARBA00023315"/>
    </source>
</evidence>
<dbReference type="InterPro" id="IPR051554">
    <property type="entry name" value="Acetyltransferase_Eis"/>
</dbReference>
<evidence type="ECO:0000256" key="4">
    <source>
        <dbReference type="HAMAP-Rule" id="MF_01812"/>
    </source>
</evidence>
<evidence type="ECO:0000256" key="1">
    <source>
        <dbReference type="ARBA" id="ARBA00009213"/>
    </source>
</evidence>
<proteinExistence type="inferred from homology"/>
<evidence type="ECO:0000259" key="6">
    <source>
        <dbReference type="PROSITE" id="PS51186"/>
    </source>
</evidence>
<feature type="domain" description="N-acetyltransferase" evidence="6">
    <location>
        <begin position="22"/>
        <end position="178"/>
    </location>
</feature>
<dbReference type="InterPro" id="IPR016181">
    <property type="entry name" value="Acyl_CoA_acyltransferase"/>
</dbReference>
<comment type="similarity">
    <text evidence="1 4">Belongs to the acetyltransferase Eis family.</text>
</comment>
<organism evidence="7 8">
    <name type="scientific">Agromyces allii</name>
    <dbReference type="NCBI Taxonomy" id="393607"/>
    <lineage>
        <taxon>Bacteria</taxon>
        <taxon>Bacillati</taxon>
        <taxon>Actinomycetota</taxon>
        <taxon>Actinomycetes</taxon>
        <taxon>Micrococcales</taxon>
        <taxon>Microbacteriaceae</taxon>
        <taxon>Agromyces</taxon>
    </lineage>
</organism>
<feature type="region of interest" description="Disordered" evidence="5">
    <location>
        <begin position="367"/>
        <end position="410"/>
    </location>
</feature>
<dbReference type="Pfam" id="PF13530">
    <property type="entry name" value="SCP2_2"/>
    <property type="match status" value="1"/>
</dbReference>
<feature type="active site" description="Proton donor" evidence="4">
    <location>
        <position position="150"/>
    </location>
</feature>
<keyword evidence="2 4" id="KW-0808">Transferase</keyword>
<comment type="caution">
    <text evidence="7">The sequence shown here is derived from an EMBL/GenBank/DDBJ whole genome shotgun (WGS) entry which is preliminary data.</text>
</comment>
<sequence length="467" mass="50577">MFDPRSIPADQSTIDALRSRGLDYRQVDPADDAALQSWAQAETRGFHHARPEPAELRRELRVAKQRSLRGVYDPTAHDAGVPVATVDGWPSGLSVPGGRSVDAWAVSAVTVSPTHRRRGIARALLEAQLRYASEAGAALAMLTLTEATIYGRYGFGPAASAATIKVDRRRVSWIGPDAPGRVQFVEPADLIAKAPAIARRAVSRTPGEIDRWPGLLERHLGLVDPDSAASRALRVARYDDRSGQAQGFVAFTVGREPNLPGIVEADVFVAATDEAERALWRFLVEMDFVTEIRSRLRSVDEPLGWLLEDPRAVSMHDVVDHLWLRVLDPVVALSAREYGASGTLTLEVGDALGHAAGSYVLDASGDGRAEVRRTDDPGVDERRTDERRADEGADAAAAGSRSGRRSRGKATHGLRLDVRELGSIYLGGVRPSVLARAGRIEELSPGSLALADRLFAAPRTPHLSIWF</sequence>